<name>A0A1I2NKY8_9EURY</name>
<sequence>MSDGDDETPAEESSGAEDTDESVAITPDSLDTRLSETREELDAAETESDLDAVEARLDDIETDLEAALPESDEDDEDDEDAENPREELESTLSELRDELEAKRGPYASDVVDDIESAQSKISDTRWTDRGEGEIVEVVESFAADVTEILDASVSVDGTDESDLTSALDEAIAAVEAAALDADDDEETIASLLDATDDLESGLEDAQEWDDLETNEQLQAQGFYDVLGHYKDFPPEWAALKEWEKRGRVDMILLANDSLQSDFMERHCMEALIRLGDPEAFDEMHQLAQRRDKRAIKALGKMGEGAQEAVETLVEYVDADSDPQLQKVTLKALGEIGSPDATQAIADKLEMENDVVRPLAARALGLVGDTRAVKPLSNTLEDDESDNVRAAAAWALRQIGTDEALETAADYADDRSFLVQNEAEIASEWLSSEESGATGTGKPTA</sequence>
<organism evidence="2 3">
    <name type="scientific">Halopelagius inordinatus</name>
    <dbReference type="NCBI Taxonomy" id="553467"/>
    <lineage>
        <taxon>Archaea</taxon>
        <taxon>Methanobacteriati</taxon>
        <taxon>Methanobacteriota</taxon>
        <taxon>Stenosarchaea group</taxon>
        <taxon>Halobacteria</taxon>
        <taxon>Halobacteriales</taxon>
        <taxon>Haloferacaceae</taxon>
    </lineage>
</organism>
<proteinExistence type="predicted"/>
<feature type="compositionally biased region" description="Basic and acidic residues" evidence="1">
    <location>
        <begin position="82"/>
        <end position="93"/>
    </location>
</feature>
<gene>
    <name evidence="2" type="ORF">SAMN04488063_1148</name>
</gene>
<feature type="compositionally biased region" description="Basic and acidic residues" evidence="1">
    <location>
        <begin position="30"/>
        <end position="41"/>
    </location>
</feature>
<feature type="compositionally biased region" description="Acidic residues" evidence="1">
    <location>
        <begin position="1"/>
        <end position="21"/>
    </location>
</feature>
<protein>
    <submittedName>
        <fullName evidence="2">HEAT repeat-containing protein</fullName>
    </submittedName>
</protein>
<evidence type="ECO:0000313" key="3">
    <source>
        <dbReference type="Proteomes" id="UP000198876"/>
    </source>
</evidence>
<dbReference type="Gene3D" id="1.25.10.10">
    <property type="entry name" value="Leucine-rich Repeat Variant"/>
    <property type="match status" value="1"/>
</dbReference>
<dbReference type="PANTHER" id="PTHR12697:SF5">
    <property type="entry name" value="DEOXYHYPUSINE HYDROXYLASE"/>
    <property type="match status" value="1"/>
</dbReference>
<evidence type="ECO:0000256" key="1">
    <source>
        <dbReference type="SAM" id="MobiDB-lite"/>
    </source>
</evidence>
<dbReference type="AlphaFoldDB" id="A0A1I2NKY8"/>
<evidence type="ECO:0000313" key="2">
    <source>
        <dbReference type="EMBL" id="SFG01941.1"/>
    </source>
</evidence>
<dbReference type="OrthoDB" id="293146at2157"/>
<dbReference type="SUPFAM" id="SSF48371">
    <property type="entry name" value="ARM repeat"/>
    <property type="match status" value="1"/>
</dbReference>
<dbReference type="SMART" id="SM00567">
    <property type="entry name" value="EZ_HEAT"/>
    <property type="match status" value="5"/>
</dbReference>
<feature type="compositionally biased region" description="Acidic residues" evidence="1">
    <location>
        <begin position="42"/>
        <end position="52"/>
    </location>
</feature>
<dbReference type="InterPro" id="IPR004155">
    <property type="entry name" value="PBS_lyase_HEAT"/>
</dbReference>
<dbReference type="Pfam" id="PF13646">
    <property type="entry name" value="HEAT_2"/>
    <property type="match status" value="1"/>
</dbReference>
<keyword evidence="3" id="KW-1185">Reference proteome</keyword>
<dbReference type="InterPro" id="IPR016024">
    <property type="entry name" value="ARM-type_fold"/>
</dbReference>
<dbReference type="RefSeq" id="WP_092889637.1">
    <property type="nucleotide sequence ID" value="NZ_FOOQ01000001.1"/>
</dbReference>
<dbReference type="EMBL" id="FOOQ01000001">
    <property type="protein sequence ID" value="SFG01941.1"/>
    <property type="molecule type" value="Genomic_DNA"/>
</dbReference>
<feature type="region of interest" description="Disordered" evidence="1">
    <location>
        <begin position="1"/>
        <end position="93"/>
    </location>
</feature>
<dbReference type="GO" id="GO:0016491">
    <property type="term" value="F:oxidoreductase activity"/>
    <property type="evidence" value="ECO:0007669"/>
    <property type="project" value="TreeGrafter"/>
</dbReference>
<dbReference type="Proteomes" id="UP000198876">
    <property type="component" value="Unassembled WGS sequence"/>
</dbReference>
<dbReference type="InterPro" id="IPR011989">
    <property type="entry name" value="ARM-like"/>
</dbReference>
<reference evidence="3" key="1">
    <citation type="submission" date="2016-10" db="EMBL/GenBank/DDBJ databases">
        <authorList>
            <person name="Varghese N."/>
            <person name="Submissions S."/>
        </authorList>
    </citation>
    <scope>NUCLEOTIDE SEQUENCE [LARGE SCALE GENOMIC DNA]</scope>
    <source>
        <strain evidence="3">CGMCC 1.7739</strain>
    </source>
</reference>
<feature type="compositionally biased region" description="Acidic residues" evidence="1">
    <location>
        <begin position="60"/>
        <end position="81"/>
    </location>
</feature>
<dbReference type="STRING" id="553467.SAMN04488063_1148"/>
<dbReference type="PANTHER" id="PTHR12697">
    <property type="entry name" value="PBS LYASE HEAT-LIKE PROTEIN"/>
    <property type="match status" value="1"/>
</dbReference>
<accession>A0A1I2NKY8</accession>